<feature type="region of interest" description="Disordered" evidence="1">
    <location>
        <begin position="456"/>
        <end position="479"/>
    </location>
</feature>
<dbReference type="AlphaFoldDB" id="A0A0S4IMT0"/>
<feature type="region of interest" description="Disordered" evidence="1">
    <location>
        <begin position="217"/>
        <end position="282"/>
    </location>
</feature>
<evidence type="ECO:0000256" key="1">
    <source>
        <dbReference type="SAM" id="MobiDB-lite"/>
    </source>
</evidence>
<feature type="non-terminal residue" evidence="2">
    <location>
        <position position="909"/>
    </location>
</feature>
<dbReference type="VEuPathDB" id="TriTrypDB:BSAL_55850"/>
<sequence>MNSSSSANHSKTVLPSGQLPSKVPDSNGKAAPAGVTTPQRRASPSLANGVTTTTSPSRHSPGAVVTNISPSRNAMISMLGAPRPMVMAQYRYRSPQVSVGNSSPAPRIQKYEQGMELLNNLRRRQSDGKLLPGGASQEPSTLPLPRPRQDDVGVQPSMLTFQSPDPKKPPEVSTSSADLLTKMSCETNATASPLSASVTRESSKYLPATLRRLDSSVRAARSSRSSMDASPLFRTTTTATSSSSNTSPLRRSISRLDGTLRPHRAGGGGVVGMASYSMPRQRSSVREENAMDATMLAPAQGGPTFLMSASERIPIVPSSQYDNVATITPTSLSSSALDEIDDAAAAAPPPSAAPSADTAAPSSLPSVTTADRRVFRDIPKLHLSGILRAAAASSTTTSARNHNSNRHHSGPRRTAMTLDSIPPVHNHHHPGASTSPAMPPTLPDSARSIQTVVSLLASSRSRTPSTHRTAMSSRRHPSALSAAMIGAQDEESDERNRIGCHELGNRQYVQQIYMTTEPELRAAVIKYSMARLERLFRTHHVIHHENRQRTHILQQQDQTFLELCIVKFSLFDEHHARQHLLRKEVHQRIESIIIPFQFDTLLLQQHHEFKQLTQDQQTSFSWLCKCHVSLHEHMTRTTQLLSELTTREAITRRFHEHREKVLRQTANASHITESEAHHRSNIFHKETTARNTIHLDSHHHHATIAFLLHTRHRLTLTIAITKESNTSHQDIVATEAKERAALGAQRATAGADIADREASRARDAAAAAETAKRSALESDEQAERAPIAAAAAASKALARAAELARAEDARRAERDLVADDEAAARDTLLDAQLEELARIAAEAAHGGAAAAKAAAVREHCADEATGRRAIDAEESAHRAAAASAAVESAEESTRRAHARDEAAKRAALG</sequence>
<feature type="compositionally biased region" description="Basic and acidic residues" evidence="1">
    <location>
        <begin position="864"/>
        <end position="877"/>
    </location>
</feature>
<feature type="compositionally biased region" description="Basic and acidic residues" evidence="1">
    <location>
        <begin position="891"/>
        <end position="909"/>
    </location>
</feature>
<name>A0A0S4IMT0_BODSA</name>
<evidence type="ECO:0000313" key="2">
    <source>
        <dbReference type="EMBL" id="CUE74774.1"/>
    </source>
</evidence>
<dbReference type="Proteomes" id="UP000051952">
    <property type="component" value="Unassembled WGS sequence"/>
</dbReference>
<feature type="region of interest" description="Disordered" evidence="1">
    <location>
        <begin position="344"/>
        <end position="367"/>
    </location>
</feature>
<feature type="region of interest" description="Disordered" evidence="1">
    <location>
        <begin position="126"/>
        <end position="176"/>
    </location>
</feature>
<organism evidence="2 3">
    <name type="scientific">Bodo saltans</name>
    <name type="common">Flagellated protozoan</name>
    <dbReference type="NCBI Taxonomy" id="75058"/>
    <lineage>
        <taxon>Eukaryota</taxon>
        <taxon>Discoba</taxon>
        <taxon>Euglenozoa</taxon>
        <taxon>Kinetoplastea</taxon>
        <taxon>Metakinetoplastina</taxon>
        <taxon>Eubodonida</taxon>
        <taxon>Bodonidae</taxon>
        <taxon>Bodo</taxon>
    </lineage>
</organism>
<gene>
    <name evidence="2" type="ORF">BSAL_55850</name>
</gene>
<feature type="compositionally biased region" description="Low complexity" evidence="1">
    <location>
        <begin position="353"/>
        <end position="366"/>
    </location>
</feature>
<proteinExistence type="predicted"/>
<accession>A0A0S4IMT0</accession>
<reference evidence="3" key="1">
    <citation type="submission" date="2015-09" db="EMBL/GenBank/DDBJ databases">
        <authorList>
            <consortium name="Pathogen Informatics"/>
        </authorList>
    </citation>
    <scope>NUCLEOTIDE SEQUENCE [LARGE SCALE GENOMIC DNA]</scope>
    <source>
        <strain evidence="3">Lake Konstanz</strain>
    </source>
</reference>
<feature type="region of interest" description="Disordered" evidence="1">
    <location>
        <begin position="392"/>
        <end position="444"/>
    </location>
</feature>
<feature type="compositionally biased region" description="Low complexity" evidence="1">
    <location>
        <begin position="217"/>
        <end position="251"/>
    </location>
</feature>
<feature type="compositionally biased region" description="Low complexity" evidence="1">
    <location>
        <begin position="878"/>
        <end position="887"/>
    </location>
</feature>
<keyword evidence="3" id="KW-1185">Reference proteome</keyword>
<dbReference type="EMBL" id="CYKH01000168">
    <property type="protein sequence ID" value="CUE74774.1"/>
    <property type="molecule type" value="Genomic_DNA"/>
</dbReference>
<feature type="compositionally biased region" description="Low complexity" evidence="1">
    <location>
        <begin position="458"/>
        <end position="469"/>
    </location>
</feature>
<protein>
    <submittedName>
        <fullName evidence="2">Uncharacterized protein</fullName>
    </submittedName>
</protein>
<feature type="region of interest" description="Disordered" evidence="1">
    <location>
        <begin position="1"/>
        <end position="68"/>
    </location>
</feature>
<feature type="compositionally biased region" description="Polar residues" evidence="1">
    <location>
        <begin position="1"/>
        <end position="19"/>
    </location>
</feature>
<feature type="region of interest" description="Disordered" evidence="1">
    <location>
        <begin position="864"/>
        <end position="909"/>
    </location>
</feature>
<feature type="compositionally biased region" description="Polar residues" evidence="1">
    <location>
        <begin position="36"/>
        <end position="58"/>
    </location>
</feature>
<evidence type="ECO:0000313" key="3">
    <source>
        <dbReference type="Proteomes" id="UP000051952"/>
    </source>
</evidence>